<reference evidence="1 2" key="1">
    <citation type="submission" date="2023-07" db="EMBL/GenBank/DDBJ databases">
        <title>Genomic Encyclopedia of Type Strains, Phase IV (KMG-IV): sequencing the most valuable type-strain genomes for metagenomic binning, comparative biology and taxonomic classification.</title>
        <authorList>
            <person name="Goeker M."/>
        </authorList>
    </citation>
    <scope>NUCLEOTIDE SEQUENCE [LARGE SCALE GENOMIC DNA]</scope>
    <source>
        <strain evidence="1 2">DSM 16460</strain>
    </source>
</reference>
<evidence type="ECO:0000313" key="1">
    <source>
        <dbReference type="EMBL" id="MDQ0159006.1"/>
    </source>
</evidence>
<proteinExistence type="predicted"/>
<organism evidence="1 2">
    <name type="scientific">Alkalibacillus salilacus</name>
    <dbReference type="NCBI Taxonomy" id="284582"/>
    <lineage>
        <taxon>Bacteria</taxon>
        <taxon>Bacillati</taxon>
        <taxon>Bacillota</taxon>
        <taxon>Bacilli</taxon>
        <taxon>Bacillales</taxon>
        <taxon>Bacillaceae</taxon>
        <taxon>Alkalibacillus</taxon>
    </lineage>
</organism>
<evidence type="ECO:0000313" key="2">
    <source>
        <dbReference type="Proteomes" id="UP001224359"/>
    </source>
</evidence>
<accession>A0ABT9VDG5</accession>
<gene>
    <name evidence="1" type="ORF">J2S77_000970</name>
</gene>
<comment type="caution">
    <text evidence="1">The sequence shown here is derived from an EMBL/GenBank/DDBJ whole genome shotgun (WGS) entry which is preliminary data.</text>
</comment>
<dbReference type="EMBL" id="JAUSTQ010000003">
    <property type="protein sequence ID" value="MDQ0159006.1"/>
    <property type="molecule type" value="Genomic_DNA"/>
</dbReference>
<dbReference type="Proteomes" id="UP001224359">
    <property type="component" value="Unassembled WGS sequence"/>
</dbReference>
<name>A0ABT9VDG5_9BACI</name>
<keyword evidence="2" id="KW-1185">Reference proteome</keyword>
<protein>
    <submittedName>
        <fullName evidence="1">Phage pi2 protein 07</fullName>
    </submittedName>
</protein>
<dbReference type="RefSeq" id="WP_306975155.1">
    <property type="nucleotide sequence ID" value="NZ_JAUSTQ010000003.1"/>
</dbReference>
<sequence>MIEVNVDQDTVEKLTKDEIQKRLSEADFDLVLWDKHELTRRTCMSWSTIQKTFFYHPDCPKVKLGGKWYFKAEEMKDFLLKWVEEQKED</sequence>